<organism evidence="3 4">
    <name type="scientific">Dyadobacter pollutisoli</name>
    <dbReference type="NCBI Taxonomy" id="2910158"/>
    <lineage>
        <taxon>Bacteria</taxon>
        <taxon>Pseudomonadati</taxon>
        <taxon>Bacteroidota</taxon>
        <taxon>Cytophagia</taxon>
        <taxon>Cytophagales</taxon>
        <taxon>Spirosomataceae</taxon>
        <taxon>Dyadobacter</taxon>
    </lineage>
</organism>
<dbReference type="Proteomes" id="UP001164653">
    <property type="component" value="Chromosome"/>
</dbReference>
<dbReference type="SMART" id="SM00867">
    <property type="entry name" value="YceI"/>
    <property type="match status" value="1"/>
</dbReference>
<dbReference type="EMBL" id="CP112998">
    <property type="protein sequence ID" value="WAC11970.1"/>
    <property type="molecule type" value="Genomic_DNA"/>
</dbReference>
<dbReference type="KEGG" id="dpf:ON006_30105"/>
<dbReference type="AlphaFoldDB" id="A0A9E8SK15"/>
<gene>
    <name evidence="3" type="ORF">ON006_30105</name>
</gene>
<dbReference type="Pfam" id="PF04264">
    <property type="entry name" value="YceI"/>
    <property type="match status" value="1"/>
</dbReference>
<feature type="signal peptide" evidence="1">
    <location>
        <begin position="1"/>
        <end position="22"/>
    </location>
</feature>
<evidence type="ECO:0000313" key="4">
    <source>
        <dbReference type="Proteomes" id="UP001164653"/>
    </source>
</evidence>
<dbReference type="PANTHER" id="PTHR34406:SF1">
    <property type="entry name" value="PROTEIN YCEI"/>
    <property type="match status" value="1"/>
</dbReference>
<keyword evidence="1" id="KW-0732">Signal</keyword>
<dbReference type="RefSeq" id="WP_244822162.1">
    <property type="nucleotide sequence ID" value="NZ_CP112998.1"/>
</dbReference>
<proteinExistence type="predicted"/>
<reference evidence="3" key="1">
    <citation type="submission" date="2022-11" db="EMBL/GenBank/DDBJ databases">
        <title>Dyadobacter pollutisoli sp. nov., isolated from plastic dumped soil.</title>
        <authorList>
            <person name="Kim J.M."/>
            <person name="Kim K.R."/>
            <person name="Lee J.K."/>
            <person name="Hao L."/>
            <person name="Jeon C.O."/>
        </authorList>
    </citation>
    <scope>NUCLEOTIDE SEQUENCE</scope>
    <source>
        <strain evidence="3">U1</strain>
    </source>
</reference>
<evidence type="ECO:0000259" key="2">
    <source>
        <dbReference type="SMART" id="SM00867"/>
    </source>
</evidence>
<protein>
    <submittedName>
        <fullName evidence="3">YceI family protein</fullName>
    </submittedName>
</protein>
<evidence type="ECO:0000256" key="1">
    <source>
        <dbReference type="SAM" id="SignalP"/>
    </source>
</evidence>
<dbReference type="InterPro" id="IPR036761">
    <property type="entry name" value="TTHA0802/YceI-like_sf"/>
</dbReference>
<sequence length="178" mass="19810">MRHIIKIALSVFIFAGWGNTFAQTSKIVSGSTKFSVKFILGTCEGSFEAPRGSAVFDEKNPSAASFDVKIAAATFKTNSNSRDKDLKSEKYFYVEKYPDIHFKSSKVEKKDGKFQTTGTLTMRDVSKTVTLPFEAKKNADGTYTLSSTFDVNRLDYKIGEKDWKLKDIVTVSLAAVIK</sequence>
<evidence type="ECO:0000313" key="3">
    <source>
        <dbReference type="EMBL" id="WAC11970.1"/>
    </source>
</evidence>
<keyword evidence="4" id="KW-1185">Reference proteome</keyword>
<dbReference type="PANTHER" id="PTHR34406">
    <property type="entry name" value="PROTEIN YCEI"/>
    <property type="match status" value="1"/>
</dbReference>
<feature type="chain" id="PRO_5039176952" evidence="1">
    <location>
        <begin position="23"/>
        <end position="178"/>
    </location>
</feature>
<feature type="domain" description="Lipid/polyisoprenoid-binding YceI-like" evidence="2">
    <location>
        <begin position="24"/>
        <end position="178"/>
    </location>
</feature>
<dbReference type="SUPFAM" id="SSF101874">
    <property type="entry name" value="YceI-like"/>
    <property type="match status" value="1"/>
</dbReference>
<accession>A0A9E8SK15</accession>
<dbReference type="InterPro" id="IPR007372">
    <property type="entry name" value="Lipid/polyisoprenoid-bd_YceI"/>
</dbReference>
<name>A0A9E8SK15_9BACT</name>
<dbReference type="Gene3D" id="2.40.128.110">
    <property type="entry name" value="Lipid/polyisoprenoid-binding, YceI-like"/>
    <property type="match status" value="1"/>
</dbReference>